<feature type="transmembrane region" description="Helical" evidence="8">
    <location>
        <begin position="157"/>
        <end position="178"/>
    </location>
</feature>
<evidence type="ECO:0000256" key="2">
    <source>
        <dbReference type="ARBA" id="ARBA00022448"/>
    </source>
</evidence>
<comment type="caution">
    <text evidence="10">The sequence shown here is derived from an EMBL/GenBank/DDBJ whole genome shotgun (WGS) entry which is preliminary data.</text>
</comment>
<name>A0A7Z0II67_9MICO</name>
<dbReference type="InterPro" id="IPR011701">
    <property type="entry name" value="MFS"/>
</dbReference>
<dbReference type="Gene3D" id="1.20.1250.20">
    <property type="entry name" value="MFS general substrate transporter like domains"/>
    <property type="match status" value="1"/>
</dbReference>
<evidence type="ECO:0000256" key="4">
    <source>
        <dbReference type="ARBA" id="ARBA00022692"/>
    </source>
</evidence>
<dbReference type="PROSITE" id="PS50850">
    <property type="entry name" value="MFS"/>
    <property type="match status" value="1"/>
</dbReference>
<feature type="transmembrane region" description="Helical" evidence="8">
    <location>
        <begin position="66"/>
        <end position="86"/>
    </location>
</feature>
<organism evidence="10 11">
    <name type="scientific">Spelaeicoccus albus</name>
    <dbReference type="NCBI Taxonomy" id="1280376"/>
    <lineage>
        <taxon>Bacteria</taxon>
        <taxon>Bacillati</taxon>
        <taxon>Actinomycetota</taxon>
        <taxon>Actinomycetes</taxon>
        <taxon>Micrococcales</taxon>
        <taxon>Brevibacteriaceae</taxon>
        <taxon>Spelaeicoccus</taxon>
    </lineage>
</organism>
<keyword evidence="5 8" id="KW-1133">Transmembrane helix</keyword>
<reference evidence="10 11" key="1">
    <citation type="submission" date="2020-07" db="EMBL/GenBank/DDBJ databases">
        <title>Sequencing the genomes of 1000 actinobacteria strains.</title>
        <authorList>
            <person name="Klenk H.-P."/>
        </authorList>
    </citation>
    <scope>NUCLEOTIDE SEQUENCE [LARGE SCALE GENOMIC DNA]</scope>
    <source>
        <strain evidence="10 11">DSM 26341</strain>
    </source>
</reference>
<dbReference type="PROSITE" id="PS00216">
    <property type="entry name" value="SUGAR_TRANSPORT_1"/>
    <property type="match status" value="1"/>
</dbReference>
<feature type="transmembrane region" description="Helical" evidence="8">
    <location>
        <begin position="184"/>
        <end position="208"/>
    </location>
</feature>
<gene>
    <name evidence="10" type="ORF">BJY26_002559</name>
</gene>
<dbReference type="InterPro" id="IPR005829">
    <property type="entry name" value="Sugar_transporter_CS"/>
</dbReference>
<dbReference type="Pfam" id="PF07690">
    <property type="entry name" value="MFS_1"/>
    <property type="match status" value="1"/>
</dbReference>
<dbReference type="CDD" id="cd17321">
    <property type="entry name" value="MFS_MMR_MDR_like"/>
    <property type="match status" value="1"/>
</dbReference>
<dbReference type="GO" id="GO:0005886">
    <property type="term" value="C:plasma membrane"/>
    <property type="evidence" value="ECO:0007669"/>
    <property type="project" value="UniProtKB-SubCell"/>
</dbReference>
<evidence type="ECO:0000313" key="11">
    <source>
        <dbReference type="Proteomes" id="UP000539111"/>
    </source>
</evidence>
<feature type="region of interest" description="Disordered" evidence="7">
    <location>
        <begin position="491"/>
        <end position="515"/>
    </location>
</feature>
<feature type="transmembrane region" description="Helical" evidence="8">
    <location>
        <begin position="456"/>
        <end position="478"/>
    </location>
</feature>
<feature type="transmembrane region" description="Helical" evidence="8">
    <location>
        <begin position="220"/>
        <end position="240"/>
    </location>
</feature>
<keyword evidence="3" id="KW-1003">Cell membrane</keyword>
<evidence type="ECO:0000256" key="3">
    <source>
        <dbReference type="ARBA" id="ARBA00022475"/>
    </source>
</evidence>
<dbReference type="Proteomes" id="UP000539111">
    <property type="component" value="Unassembled WGS sequence"/>
</dbReference>
<feature type="region of interest" description="Disordered" evidence="7">
    <location>
        <begin position="1"/>
        <end position="23"/>
    </location>
</feature>
<keyword evidence="2" id="KW-0813">Transport</keyword>
<dbReference type="RefSeq" id="WP_218852398.1">
    <property type="nucleotide sequence ID" value="NZ_JACBZP010000001.1"/>
</dbReference>
<proteinExistence type="predicted"/>
<evidence type="ECO:0000313" key="10">
    <source>
        <dbReference type="EMBL" id="NYI68253.1"/>
    </source>
</evidence>
<feature type="transmembrane region" description="Helical" evidence="8">
    <location>
        <begin position="98"/>
        <end position="117"/>
    </location>
</feature>
<feature type="transmembrane region" description="Helical" evidence="8">
    <location>
        <begin position="123"/>
        <end position="145"/>
    </location>
</feature>
<dbReference type="SUPFAM" id="SSF103473">
    <property type="entry name" value="MFS general substrate transporter"/>
    <property type="match status" value="1"/>
</dbReference>
<sequence>MSLHREHEDRVTAPPRGQAGGRTSRVAHGGWVLAVLGTAQLMVVLDNSIVNIALPTVQRDLGFGDTARAWVVTAYALAFGSLLLLGGRLSDLLGRRRALVTGLVGFAAASGAGGLAPDIVVLLAARALQGVFAALLAPAALSLLTDTFPEGRERVRAFGVFSALSGSGAAVGLLVGGALTQLVGWRWCLFVNVVFAAVALAGTVAVVPRATEHSPGRLDVRGAVLGSLGILAVVAGLSSVETAGASAPATGVLLLTGVAVLGLFVRVENRASHPILPLRVVADRARGAGFLAVALVSLGMFTLSLFVAYILQQTFGLSPLLAGVATLPLTVSIVTTANVVPAILLHRLGARTLLVAGLLADAGALGWLSRLDAGESYAAGVLGPLVLFGLGMGTAISTSLNLATTGVGPTDAGSASGLVNAAQQVGGSLGIALFSSVAATASSAQASGVGGDLHGFTIAFLVGGAMLALGAGLVALLVGDHRHSYTQLDHVTRPHHSPLTTEGADHVQPARHRHP</sequence>
<protein>
    <submittedName>
        <fullName evidence="10">EmrB/QacA subfamily drug resistance transporter</fullName>
    </submittedName>
</protein>
<feature type="transmembrane region" description="Helical" evidence="8">
    <location>
        <begin position="352"/>
        <end position="369"/>
    </location>
</feature>
<feature type="domain" description="Major facilitator superfamily (MFS) profile" evidence="9">
    <location>
        <begin position="32"/>
        <end position="482"/>
    </location>
</feature>
<feature type="transmembrane region" description="Helical" evidence="8">
    <location>
        <begin position="246"/>
        <end position="267"/>
    </location>
</feature>
<feature type="transmembrane region" description="Helical" evidence="8">
    <location>
        <begin position="381"/>
        <end position="404"/>
    </location>
</feature>
<dbReference type="AlphaFoldDB" id="A0A7Z0II67"/>
<keyword evidence="11" id="KW-1185">Reference proteome</keyword>
<feature type="transmembrane region" description="Helical" evidence="8">
    <location>
        <begin position="288"/>
        <end position="311"/>
    </location>
</feature>
<feature type="transmembrane region" description="Helical" evidence="8">
    <location>
        <begin position="31"/>
        <end position="54"/>
    </location>
</feature>
<keyword evidence="6 8" id="KW-0472">Membrane</keyword>
<keyword evidence="4 8" id="KW-0812">Transmembrane</keyword>
<evidence type="ECO:0000259" key="9">
    <source>
        <dbReference type="PROSITE" id="PS50850"/>
    </source>
</evidence>
<dbReference type="Gene3D" id="1.20.1720.10">
    <property type="entry name" value="Multidrug resistance protein D"/>
    <property type="match status" value="1"/>
</dbReference>
<evidence type="ECO:0000256" key="1">
    <source>
        <dbReference type="ARBA" id="ARBA00004651"/>
    </source>
</evidence>
<dbReference type="InterPro" id="IPR036259">
    <property type="entry name" value="MFS_trans_sf"/>
</dbReference>
<accession>A0A7Z0II67</accession>
<feature type="transmembrane region" description="Helical" evidence="8">
    <location>
        <begin position="425"/>
        <end position="444"/>
    </location>
</feature>
<dbReference type="PANTHER" id="PTHR42718">
    <property type="entry name" value="MAJOR FACILITATOR SUPERFAMILY MULTIDRUG TRANSPORTER MFSC"/>
    <property type="match status" value="1"/>
</dbReference>
<comment type="subcellular location">
    <subcellularLocation>
        <location evidence="1">Cell membrane</location>
        <topology evidence="1">Multi-pass membrane protein</topology>
    </subcellularLocation>
</comment>
<evidence type="ECO:0000256" key="5">
    <source>
        <dbReference type="ARBA" id="ARBA00022989"/>
    </source>
</evidence>
<evidence type="ECO:0000256" key="7">
    <source>
        <dbReference type="SAM" id="MobiDB-lite"/>
    </source>
</evidence>
<dbReference type="GO" id="GO:0022857">
    <property type="term" value="F:transmembrane transporter activity"/>
    <property type="evidence" value="ECO:0007669"/>
    <property type="project" value="InterPro"/>
</dbReference>
<feature type="compositionally biased region" description="Basic and acidic residues" evidence="7">
    <location>
        <begin position="1"/>
        <end position="11"/>
    </location>
</feature>
<dbReference type="EMBL" id="JACBZP010000001">
    <property type="protein sequence ID" value="NYI68253.1"/>
    <property type="molecule type" value="Genomic_DNA"/>
</dbReference>
<dbReference type="PANTHER" id="PTHR42718:SF46">
    <property type="entry name" value="BLR6921 PROTEIN"/>
    <property type="match status" value="1"/>
</dbReference>
<evidence type="ECO:0000256" key="8">
    <source>
        <dbReference type="SAM" id="Phobius"/>
    </source>
</evidence>
<feature type="transmembrane region" description="Helical" evidence="8">
    <location>
        <begin position="317"/>
        <end position="340"/>
    </location>
</feature>
<dbReference type="InterPro" id="IPR020846">
    <property type="entry name" value="MFS_dom"/>
</dbReference>
<evidence type="ECO:0000256" key="6">
    <source>
        <dbReference type="ARBA" id="ARBA00023136"/>
    </source>
</evidence>